<protein>
    <submittedName>
        <fullName evidence="1">Uncharacterized protein</fullName>
    </submittedName>
</protein>
<proteinExistence type="predicted"/>
<keyword evidence="2" id="KW-1185">Reference proteome</keyword>
<evidence type="ECO:0000313" key="2">
    <source>
        <dbReference type="Proteomes" id="UP000631114"/>
    </source>
</evidence>
<dbReference type="EMBL" id="JADFTS010000003">
    <property type="protein sequence ID" value="KAF9613357.1"/>
    <property type="molecule type" value="Genomic_DNA"/>
</dbReference>
<comment type="caution">
    <text evidence="1">The sequence shown here is derived from an EMBL/GenBank/DDBJ whole genome shotgun (WGS) entry which is preliminary data.</text>
</comment>
<organism evidence="1 2">
    <name type="scientific">Coptis chinensis</name>
    <dbReference type="NCBI Taxonomy" id="261450"/>
    <lineage>
        <taxon>Eukaryota</taxon>
        <taxon>Viridiplantae</taxon>
        <taxon>Streptophyta</taxon>
        <taxon>Embryophyta</taxon>
        <taxon>Tracheophyta</taxon>
        <taxon>Spermatophyta</taxon>
        <taxon>Magnoliopsida</taxon>
        <taxon>Ranunculales</taxon>
        <taxon>Ranunculaceae</taxon>
        <taxon>Coptidoideae</taxon>
        <taxon>Coptis</taxon>
    </lineage>
</organism>
<evidence type="ECO:0000313" key="1">
    <source>
        <dbReference type="EMBL" id="KAF9613357.1"/>
    </source>
</evidence>
<dbReference type="AlphaFoldDB" id="A0A835M1W9"/>
<reference evidence="1 2" key="1">
    <citation type="submission" date="2020-10" db="EMBL/GenBank/DDBJ databases">
        <title>The Coptis chinensis genome and diversification of protoberbering-type alkaloids.</title>
        <authorList>
            <person name="Wang B."/>
            <person name="Shu S."/>
            <person name="Song C."/>
            <person name="Liu Y."/>
        </authorList>
    </citation>
    <scope>NUCLEOTIDE SEQUENCE [LARGE SCALE GENOMIC DNA]</scope>
    <source>
        <strain evidence="1">HL-2020</strain>
        <tissue evidence="1">Leaf</tissue>
    </source>
</reference>
<dbReference type="OrthoDB" id="26719at2759"/>
<dbReference type="Proteomes" id="UP000631114">
    <property type="component" value="Unassembled WGS sequence"/>
</dbReference>
<name>A0A835M1W9_9MAGN</name>
<gene>
    <name evidence="1" type="ORF">IFM89_007435</name>
</gene>
<sequence length="69" mass="7812">MPTIIKSFCSSSYLIIIPLPSKRKTHLWYITPDELKDASLLDQYLNVLSPCEKENVLLLSGDKLQGVSF</sequence>
<accession>A0A835M1W9</accession>